<dbReference type="PANTHER" id="PTHR14859">
    <property type="entry name" value="CALCOFLUOR WHITE HYPERSENSITIVE PROTEIN PRECURSOR"/>
    <property type="match status" value="1"/>
</dbReference>
<gene>
    <name evidence="4" type="ORF">G5C66_22190</name>
</gene>
<evidence type="ECO:0000256" key="1">
    <source>
        <dbReference type="SAM" id="MobiDB-lite"/>
    </source>
</evidence>
<keyword evidence="5" id="KW-1185">Reference proteome</keyword>
<dbReference type="Gene3D" id="3.60.10.10">
    <property type="entry name" value="Endonuclease/exonuclease/phosphatase"/>
    <property type="match status" value="1"/>
</dbReference>
<dbReference type="InterPro" id="IPR005135">
    <property type="entry name" value="Endo/exonuclease/phosphatase"/>
</dbReference>
<dbReference type="EMBL" id="JAALAA010000024">
    <property type="protein sequence ID" value="NGN95436.1"/>
    <property type="molecule type" value="Genomic_DNA"/>
</dbReference>
<reference evidence="4 5" key="1">
    <citation type="submission" date="2020-02" db="EMBL/GenBank/DDBJ databases">
        <title>Whole-genome analyses of novel actinobacteria.</title>
        <authorList>
            <person name="Sahin N."/>
        </authorList>
    </citation>
    <scope>NUCLEOTIDE SEQUENCE [LARGE SCALE GENOMIC DNA]</scope>
    <source>
        <strain evidence="4 5">KC13</strain>
    </source>
</reference>
<organism evidence="4 5">
    <name type="scientific">Nocardioides turkmenicus</name>
    <dbReference type="NCBI Taxonomy" id="2711220"/>
    <lineage>
        <taxon>Bacteria</taxon>
        <taxon>Bacillati</taxon>
        <taxon>Actinomycetota</taxon>
        <taxon>Actinomycetes</taxon>
        <taxon>Propionibacteriales</taxon>
        <taxon>Nocardioidaceae</taxon>
        <taxon>Nocardioides</taxon>
    </lineage>
</organism>
<dbReference type="GO" id="GO:0003824">
    <property type="term" value="F:catalytic activity"/>
    <property type="evidence" value="ECO:0007669"/>
    <property type="project" value="InterPro"/>
</dbReference>
<dbReference type="AlphaFoldDB" id="A0A6M1R5M6"/>
<dbReference type="InterPro" id="IPR036691">
    <property type="entry name" value="Endo/exonu/phosph_ase_sf"/>
</dbReference>
<dbReference type="SUPFAM" id="SSF56219">
    <property type="entry name" value="DNase I-like"/>
    <property type="match status" value="1"/>
</dbReference>
<feature type="transmembrane region" description="Helical" evidence="2">
    <location>
        <begin position="16"/>
        <end position="36"/>
    </location>
</feature>
<keyword evidence="2" id="KW-0472">Membrane</keyword>
<feature type="compositionally biased region" description="Low complexity" evidence="1">
    <location>
        <begin position="46"/>
        <end position="86"/>
    </location>
</feature>
<comment type="caution">
    <text evidence="4">The sequence shown here is derived from an EMBL/GenBank/DDBJ whole genome shotgun (WGS) entry which is preliminary data.</text>
</comment>
<dbReference type="Pfam" id="PF03372">
    <property type="entry name" value="Exo_endo_phos"/>
    <property type="match status" value="1"/>
</dbReference>
<feature type="region of interest" description="Disordered" evidence="1">
    <location>
        <begin position="46"/>
        <end position="92"/>
    </location>
</feature>
<feature type="domain" description="Endonuclease/exonuclease/phosphatase" evidence="3">
    <location>
        <begin position="106"/>
        <end position="315"/>
    </location>
</feature>
<dbReference type="PANTHER" id="PTHR14859:SF15">
    <property type="entry name" value="ENDONUCLEASE_EXONUCLEASE_PHOSPHATASE DOMAIN-CONTAINING PROTEIN"/>
    <property type="match status" value="1"/>
</dbReference>
<accession>A0A6M1R5M6</accession>
<dbReference type="RefSeq" id="WP_165113210.1">
    <property type="nucleotide sequence ID" value="NZ_JAALAA010000024.1"/>
</dbReference>
<evidence type="ECO:0000256" key="2">
    <source>
        <dbReference type="SAM" id="Phobius"/>
    </source>
</evidence>
<evidence type="ECO:0000313" key="5">
    <source>
        <dbReference type="Proteomes" id="UP000483261"/>
    </source>
</evidence>
<proteinExistence type="predicted"/>
<keyword evidence="2" id="KW-1133">Transmembrane helix</keyword>
<protein>
    <recommendedName>
        <fullName evidence="3">Endonuclease/exonuclease/phosphatase domain-containing protein</fullName>
    </recommendedName>
</protein>
<sequence>MTHHRRTTISVRLKELLPILAVVLTVGAIAGLTVLAPRLGDARQASADASSSPSADTLAASPSASPSASSQPLPKFKTLDAPPAIDKIPKKPKIDPCAVPRNLTVMTFNIKGGRVSPGELGGIAGVIRDSGADVVLLQEVDQNRRRSGNVDQPAIIASQLGMQSVFGANDYITDRGGYGTAILSRFPIDSFDNTHLPNRDGKEQRGVLRASIIVEGQRLVVFNTHLDHTSDSLRQAQIGAVMSKVNAYDGAKLLGGDLNAGSGSGVLSTALGVLSDAGAALGASHDGGGRVDYLLPNSWLKAGDGRVTRTGLSDHHAVSIDFAMRGAEDC</sequence>
<dbReference type="GO" id="GO:0016020">
    <property type="term" value="C:membrane"/>
    <property type="evidence" value="ECO:0007669"/>
    <property type="project" value="GOC"/>
</dbReference>
<name>A0A6M1R5M6_9ACTN</name>
<dbReference type="InterPro" id="IPR051916">
    <property type="entry name" value="GPI-anchor_lipid_remodeler"/>
</dbReference>
<keyword evidence="2" id="KW-0812">Transmembrane</keyword>
<dbReference type="GO" id="GO:0006506">
    <property type="term" value="P:GPI anchor biosynthetic process"/>
    <property type="evidence" value="ECO:0007669"/>
    <property type="project" value="TreeGrafter"/>
</dbReference>
<evidence type="ECO:0000259" key="3">
    <source>
        <dbReference type="Pfam" id="PF03372"/>
    </source>
</evidence>
<dbReference type="Proteomes" id="UP000483261">
    <property type="component" value="Unassembled WGS sequence"/>
</dbReference>
<evidence type="ECO:0000313" key="4">
    <source>
        <dbReference type="EMBL" id="NGN95436.1"/>
    </source>
</evidence>